<comment type="function">
    <text evidence="9">General coactivator that functions cooperatively with TAFs and mediates functional interactions between upstream activators and the general transcriptional machinery. May be involved in stabilizing the multiprotein transcription complex. Binds single-stranded DNA. Also binds, in vitro, non-specifically to double-stranded DNA (ds DNA).</text>
</comment>
<comment type="similarity">
    <text evidence="2">Belongs to the transcriptional coactivator PC4 family.</text>
</comment>
<dbReference type="InterPro" id="IPR045125">
    <property type="entry name" value="Sub1/Tcp4-like"/>
</dbReference>
<evidence type="ECO:0000256" key="6">
    <source>
        <dbReference type="ARBA" id="ARBA00023159"/>
    </source>
</evidence>
<comment type="caution">
    <text evidence="13">The sequence shown here is derived from an EMBL/GenBank/DDBJ whole genome shotgun (WGS) entry which is preliminary data.</text>
</comment>
<feature type="region of interest" description="Disordered" evidence="11">
    <location>
        <begin position="1"/>
        <end position="50"/>
    </location>
</feature>
<dbReference type="SUPFAM" id="SSF54447">
    <property type="entry name" value="ssDNA-binding transcriptional regulator domain"/>
    <property type="match status" value="1"/>
</dbReference>
<evidence type="ECO:0000256" key="2">
    <source>
        <dbReference type="ARBA" id="ARBA00009001"/>
    </source>
</evidence>
<evidence type="ECO:0000313" key="14">
    <source>
        <dbReference type="Proteomes" id="UP001634394"/>
    </source>
</evidence>
<feature type="domain" description="Transcriptional coactivator p15 (PC4) C-terminal" evidence="12">
    <location>
        <begin position="49"/>
        <end position="99"/>
    </location>
</feature>
<protein>
    <recommendedName>
        <fullName evidence="3">Activated RNA polymerase II transcriptional coactivator p15</fullName>
    </recommendedName>
    <alternativeName>
        <fullName evidence="10">SUB1 homolog</fullName>
    </alternativeName>
</protein>
<evidence type="ECO:0000256" key="11">
    <source>
        <dbReference type="SAM" id="MobiDB-lite"/>
    </source>
</evidence>
<evidence type="ECO:0000256" key="7">
    <source>
        <dbReference type="ARBA" id="ARBA00023163"/>
    </source>
</evidence>
<keyword evidence="7" id="KW-0804">Transcription</keyword>
<gene>
    <name evidence="13" type="ORF">ACJMK2_043637</name>
</gene>
<evidence type="ECO:0000256" key="4">
    <source>
        <dbReference type="ARBA" id="ARBA00023015"/>
    </source>
</evidence>
<keyword evidence="8" id="KW-0539">Nucleus</keyword>
<feature type="compositionally biased region" description="Basic and acidic residues" evidence="11">
    <location>
        <begin position="26"/>
        <end position="37"/>
    </location>
</feature>
<accession>A0ABD3VXI7</accession>
<comment type="subcellular location">
    <subcellularLocation>
        <location evidence="1">Nucleus</location>
    </subcellularLocation>
</comment>
<dbReference type="InterPro" id="IPR009044">
    <property type="entry name" value="ssDNA-bd_transcriptional_reg"/>
</dbReference>
<dbReference type="EMBL" id="JBJQND010000009">
    <property type="protein sequence ID" value="KAL3866331.1"/>
    <property type="molecule type" value="Genomic_DNA"/>
</dbReference>
<evidence type="ECO:0000259" key="12">
    <source>
        <dbReference type="Pfam" id="PF02229"/>
    </source>
</evidence>
<evidence type="ECO:0000256" key="3">
    <source>
        <dbReference type="ARBA" id="ARBA00013386"/>
    </source>
</evidence>
<evidence type="ECO:0000256" key="9">
    <source>
        <dbReference type="ARBA" id="ARBA00024848"/>
    </source>
</evidence>
<evidence type="ECO:0000313" key="13">
    <source>
        <dbReference type="EMBL" id="KAL3866330.1"/>
    </source>
</evidence>
<dbReference type="Proteomes" id="UP001634394">
    <property type="component" value="Unassembled WGS sequence"/>
</dbReference>
<keyword evidence="4" id="KW-0805">Transcription regulation</keyword>
<sequence length="112" mass="12704">MPKSKEFVSSSESDSEPKPKKKKPVEKKVEKKEEKSKGGASSGPEEHSFQLAKNRFVTVSEFRGKVLVGIREYYDADGEMKPGKKGISLNLEQWKKLKEQVDDIDEVVQKFS</sequence>
<evidence type="ECO:0000256" key="5">
    <source>
        <dbReference type="ARBA" id="ARBA00023125"/>
    </source>
</evidence>
<keyword evidence="5" id="KW-0238">DNA-binding</keyword>
<dbReference type="InterPro" id="IPR003173">
    <property type="entry name" value="PC4_C"/>
</dbReference>
<dbReference type="Gene3D" id="2.30.31.10">
    <property type="entry name" value="Transcriptional Coactivator Pc4, Chain A"/>
    <property type="match status" value="1"/>
</dbReference>
<keyword evidence="6" id="KW-0010">Activator</keyword>
<evidence type="ECO:0000256" key="1">
    <source>
        <dbReference type="ARBA" id="ARBA00004123"/>
    </source>
</evidence>
<dbReference type="AlphaFoldDB" id="A0ABD3VXI7"/>
<dbReference type="PANTHER" id="PTHR13215">
    <property type="entry name" value="RNA POLYMERASE II TRANSCRIPTIONAL COACTIVATOR"/>
    <property type="match status" value="1"/>
</dbReference>
<organism evidence="13 14">
    <name type="scientific">Sinanodonta woodiana</name>
    <name type="common">Chinese pond mussel</name>
    <name type="synonym">Anodonta woodiana</name>
    <dbReference type="NCBI Taxonomy" id="1069815"/>
    <lineage>
        <taxon>Eukaryota</taxon>
        <taxon>Metazoa</taxon>
        <taxon>Spiralia</taxon>
        <taxon>Lophotrochozoa</taxon>
        <taxon>Mollusca</taxon>
        <taxon>Bivalvia</taxon>
        <taxon>Autobranchia</taxon>
        <taxon>Heteroconchia</taxon>
        <taxon>Palaeoheterodonta</taxon>
        <taxon>Unionida</taxon>
        <taxon>Unionoidea</taxon>
        <taxon>Unionidae</taxon>
        <taxon>Unioninae</taxon>
        <taxon>Sinanodonta</taxon>
    </lineage>
</organism>
<evidence type="ECO:0000256" key="10">
    <source>
        <dbReference type="ARBA" id="ARBA00031984"/>
    </source>
</evidence>
<dbReference type="GO" id="GO:0003677">
    <property type="term" value="F:DNA binding"/>
    <property type="evidence" value="ECO:0007669"/>
    <property type="project" value="UniProtKB-KW"/>
</dbReference>
<name>A0ABD3VXI7_SINWO</name>
<keyword evidence="14" id="KW-1185">Reference proteome</keyword>
<proteinExistence type="inferred from homology"/>
<dbReference type="GO" id="GO:0005634">
    <property type="term" value="C:nucleus"/>
    <property type="evidence" value="ECO:0007669"/>
    <property type="project" value="UniProtKB-SubCell"/>
</dbReference>
<reference evidence="13 14" key="1">
    <citation type="submission" date="2024-11" db="EMBL/GenBank/DDBJ databases">
        <title>Chromosome-level genome assembly of the freshwater bivalve Anodonta woodiana.</title>
        <authorList>
            <person name="Chen X."/>
        </authorList>
    </citation>
    <scope>NUCLEOTIDE SEQUENCE [LARGE SCALE GENOMIC DNA]</scope>
    <source>
        <strain evidence="13">MN2024</strain>
        <tissue evidence="13">Gills</tissue>
    </source>
</reference>
<dbReference type="FunFam" id="2.30.31.10:FF:000001">
    <property type="entry name" value="Activated RNA polymerase II transcriptional coactivator p15"/>
    <property type="match status" value="1"/>
</dbReference>
<dbReference type="Pfam" id="PF02229">
    <property type="entry name" value="PC4"/>
    <property type="match status" value="1"/>
</dbReference>
<dbReference type="EMBL" id="JBJQND010000009">
    <property type="protein sequence ID" value="KAL3866330.1"/>
    <property type="molecule type" value="Genomic_DNA"/>
</dbReference>
<evidence type="ECO:0000256" key="8">
    <source>
        <dbReference type="ARBA" id="ARBA00023242"/>
    </source>
</evidence>